<dbReference type="AlphaFoldDB" id="G0EE11"/>
<dbReference type="eggNOG" id="arCOG05990">
    <property type="taxonomic scope" value="Archaea"/>
</dbReference>
<dbReference type="HOGENOM" id="CLU_1048147_0_0_2"/>
<sequence>MLIRVGLGVWNGTERAVSQGLVWVEPGRVLGAEGLGVVVKRGVGADIDEGVLVVLSRVPKEGLPGVAINGWLASYTSLPFSSLAQLDKGVCKREPRACALAFSAGLGIAAVISSHGELGVLGCGFSSLSAALASMEYGATTRLYCLDSIGARIASRLGLEVLSAKRREPKEETLYLASIDPRLVRLVENRRGSRLLLHPIFLHYPPPRTIDTYTSVLRESRVHEGVKLLLKHIDFLDAAVGHADLEALPYSHGKLAIIARLHNVV</sequence>
<organism evidence="1 2">
    <name type="scientific">Pyrolobus fumarii (strain DSM 11204 / 1A)</name>
    <dbReference type="NCBI Taxonomy" id="694429"/>
    <lineage>
        <taxon>Archaea</taxon>
        <taxon>Thermoproteota</taxon>
        <taxon>Thermoprotei</taxon>
        <taxon>Desulfurococcales</taxon>
        <taxon>Pyrodictiaceae</taxon>
        <taxon>Pyrolobus</taxon>
    </lineage>
</organism>
<dbReference type="Proteomes" id="UP000001037">
    <property type="component" value="Chromosome"/>
</dbReference>
<dbReference type="STRING" id="694429.Pyrfu_0055"/>
<name>G0EE11_PYRF1</name>
<dbReference type="InterPro" id="IPR011032">
    <property type="entry name" value="GroES-like_sf"/>
</dbReference>
<accession>G0EE11</accession>
<keyword evidence="2" id="KW-1185">Reference proteome</keyword>
<evidence type="ECO:0000313" key="2">
    <source>
        <dbReference type="Proteomes" id="UP000001037"/>
    </source>
</evidence>
<dbReference type="EMBL" id="CP002838">
    <property type="protein sequence ID" value="AEM37927.1"/>
    <property type="molecule type" value="Genomic_DNA"/>
</dbReference>
<proteinExistence type="predicted"/>
<dbReference type="SUPFAM" id="SSF50129">
    <property type="entry name" value="GroES-like"/>
    <property type="match status" value="1"/>
</dbReference>
<dbReference type="InParanoid" id="G0EE11"/>
<dbReference type="KEGG" id="pfm:Pyrfu_0055"/>
<protein>
    <submittedName>
        <fullName evidence="1">Uncharacterized protein</fullName>
    </submittedName>
</protein>
<reference evidence="1 2" key="1">
    <citation type="journal article" date="2011" name="Stand. Genomic Sci.">
        <title>Complete genome sequence of the hyperthermophilic chemolithoautotroph Pyrolobus fumarii type strain (1A).</title>
        <authorList>
            <person name="Anderson I."/>
            <person name="Goker M."/>
            <person name="Nolan M."/>
            <person name="Lucas S."/>
            <person name="Hammon N."/>
            <person name="Deshpande S."/>
            <person name="Cheng J.F."/>
            <person name="Tapia R."/>
            <person name="Han C."/>
            <person name="Goodwin L."/>
            <person name="Pitluck S."/>
            <person name="Huntemann M."/>
            <person name="Liolios K."/>
            <person name="Ivanova N."/>
            <person name="Pagani I."/>
            <person name="Mavromatis K."/>
            <person name="Ovchinikova G."/>
            <person name="Pati A."/>
            <person name="Chen A."/>
            <person name="Palaniappan K."/>
            <person name="Land M."/>
            <person name="Hauser L."/>
            <person name="Brambilla E.M."/>
            <person name="Huber H."/>
            <person name="Yasawong M."/>
            <person name="Rohde M."/>
            <person name="Spring S."/>
            <person name="Abt B."/>
            <person name="Sikorski J."/>
            <person name="Wirth R."/>
            <person name="Detter J.C."/>
            <person name="Woyke T."/>
            <person name="Bristow J."/>
            <person name="Eisen J.A."/>
            <person name="Markowitz V."/>
            <person name="Hugenholtz P."/>
            <person name="Kyrpides N.C."/>
            <person name="Klenk H.P."/>
            <person name="Lapidus A."/>
        </authorList>
    </citation>
    <scope>NUCLEOTIDE SEQUENCE [LARGE SCALE GENOMIC DNA]</scope>
    <source>
        <strain evidence="2">DSM 11204 / 1A</strain>
    </source>
</reference>
<evidence type="ECO:0000313" key="1">
    <source>
        <dbReference type="EMBL" id="AEM37927.1"/>
    </source>
</evidence>
<gene>
    <name evidence="1" type="ordered locus">Pyrfu_0055</name>
</gene>